<dbReference type="GO" id="GO:0045046">
    <property type="term" value="P:protein import into peroxisome membrane"/>
    <property type="evidence" value="ECO:0007669"/>
    <property type="project" value="TreeGrafter"/>
</dbReference>
<proteinExistence type="predicted"/>
<dbReference type="OrthoDB" id="21292at2759"/>
<feature type="compositionally biased region" description="Polar residues" evidence="1">
    <location>
        <begin position="111"/>
        <end position="128"/>
    </location>
</feature>
<feature type="compositionally biased region" description="Low complexity" evidence="1">
    <location>
        <begin position="45"/>
        <end position="54"/>
    </location>
</feature>
<reference evidence="2" key="1">
    <citation type="submission" date="2020-11" db="EMBL/GenBank/DDBJ databases">
        <authorList>
            <consortium name="DOE Joint Genome Institute"/>
            <person name="Ahrendt S."/>
            <person name="Riley R."/>
            <person name="Andreopoulos W."/>
            <person name="Labutti K."/>
            <person name="Pangilinan J."/>
            <person name="Ruiz-Duenas F.J."/>
            <person name="Barrasa J.M."/>
            <person name="Sanchez-Garcia M."/>
            <person name="Camarero S."/>
            <person name="Miyauchi S."/>
            <person name="Serrano A."/>
            <person name="Linde D."/>
            <person name="Babiker R."/>
            <person name="Drula E."/>
            <person name="Ayuso-Fernandez I."/>
            <person name="Pacheco R."/>
            <person name="Padilla G."/>
            <person name="Ferreira P."/>
            <person name="Barriuso J."/>
            <person name="Kellner H."/>
            <person name="Castanera R."/>
            <person name="Alfaro M."/>
            <person name="Ramirez L."/>
            <person name="Pisabarro A.G."/>
            <person name="Kuo A."/>
            <person name="Tritt A."/>
            <person name="Lipzen A."/>
            <person name="He G."/>
            <person name="Yan M."/>
            <person name="Ng V."/>
            <person name="Cullen D."/>
            <person name="Martin F."/>
            <person name="Rosso M.-N."/>
            <person name="Henrissat B."/>
            <person name="Hibbett D."/>
            <person name="Martinez A.T."/>
            <person name="Grigoriev I.V."/>
        </authorList>
    </citation>
    <scope>NUCLEOTIDE SEQUENCE</scope>
    <source>
        <strain evidence="2">MF-IS2</strain>
    </source>
</reference>
<organism evidence="2 3">
    <name type="scientific">Macrolepiota fuliginosa MF-IS2</name>
    <dbReference type="NCBI Taxonomy" id="1400762"/>
    <lineage>
        <taxon>Eukaryota</taxon>
        <taxon>Fungi</taxon>
        <taxon>Dikarya</taxon>
        <taxon>Basidiomycota</taxon>
        <taxon>Agaricomycotina</taxon>
        <taxon>Agaricomycetes</taxon>
        <taxon>Agaricomycetidae</taxon>
        <taxon>Agaricales</taxon>
        <taxon>Agaricineae</taxon>
        <taxon>Agaricaceae</taxon>
        <taxon>Macrolepiota</taxon>
    </lineage>
</organism>
<feature type="region of interest" description="Disordered" evidence="1">
    <location>
        <begin position="157"/>
        <end position="214"/>
    </location>
</feature>
<protein>
    <submittedName>
        <fullName evidence="2">Uncharacterized protein</fullName>
    </submittedName>
</protein>
<evidence type="ECO:0000256" key="1">
    <source>
        <dbReference type="SAM" id="MobiDB-lite"/>
    </source>
</evidence>
<evidence type="ECO:0000313" key="3">
    <source>
        <dbReference type="Proteomes" id="UP000807342"/>
    </source>
</evidence>
<dbReference type="InterPro" id="IPR038322">
    <property type="entry name" value="Pex19_C_sf"/>
</dbReference>
<name>A0A9P6C157_9AGAR</name>
<dbReference type="InterPro" id="IPR006708">
    <property type="entry name" value="Pex19"/>
</dbReference>
<dbReference type="PANTHER" id="PTHR12774:SF2">
    <property type="entry name" value="PEROXISOMAL BIOGENESIS FACTOR 19"/>
    <property type="match status" value="1"/>
</dbReference>
<accession>A0A9P6C157</accession>
<dbReference type="GO" id="GO:0033328">
    <property type="term" value="F:peroxisome membrane targeting sequence binding"/>
    <property type="evidence" value="ECO:0007669"/>
    <property type="project" value="TreeGrafter"/>
</dbReference>
<gene>
    <name evidence="2" type="ORF">P691DRAFT_775685</name>
</gene>
<dbReference type="AlphaFoldDB" id="A0A9P6C157"/>
<evidence type="ECO:0000313" key="2">
    <source>
        <dbReference type="EMBL" id="KAF9448086.1"/>
    </source>
</evidence>
<dbReference type="Proteomes" id="UP000807342">
    <property type="component" value="Unassembled WGS sequence"/>
</dbReference>
<feature type="region of interest" description="Disordered" evidence="1">
    <location>
        <begin position="111"/>
        <end position="131"/>
    </location>
</feature>
<comment type="caution">
    <text evidence="2">The sequence shown here is derived from an EMBL/GenBank/DDBJ whole genome shotgun (WGS) entry which is preliminary data.</text>
</comment>
<feature type="compositionally biased region" description="Polar residues" evidence="1">
    <location>
        <begin position="177"/>
        <end position="186"/>
    </location>
</feature>
<dbReference type="EMBL" id="MU151174">
    <property type="protein sequence ID" value="KAF9448086.1"/>
    <property type="molecule type" value="Genomic_DNA"/>
</dbReference>
<dbReference type="PANTHER" id="PTHR12774">
    <property type="entry name" value="PEROXISOMAL BIOGENESIS FACTOR 19"/>
    <property type="match status" value="1"/>
</dbReference>
<keyword evidence="3" id="KW-1185">Reference proteome</keyword>
<dbReference type="GO" id="GO:0005778">
    <property type="term" value="C:peroxisomal membrane"/>
    <property type="evidence" value="ECO:0007669"/>
    <property type="project" value="TreeGrafter"/>
</dbReference>
<feature type="region of interest" description="Disordered" evidence="1">
    <location>
        <begin position="1"/>
        <end position="20"/>
    </location>
</feature>
<feature type="region of interest" description="Disordered" evidence="1">
    <location>
        <begin position="29"/>
        <end position="90"/>
    </location>
</feature>
<sequence length="355" mass="37908">MSKEPTKPTLQKIQTVDDDEFDELDDFLDKFPKTKPVPSAPPPSATITSTPPTIGNRPRHNTRVDSAPISIPGTGPRLAATTEEDLNEDELSAEFARELAKGMESLMKEITNNGSTSTAKEGTNSSTDELTDEEKAQAFKAAWEAMLVEGLSGMDADGLGEPLDNDGVKPKDAGTSAPPNDFQSKIKQAMGKLKESESNLQSGSGGGGAGAAPESLEDLMKSLNDLGLGEGSEGDAELAGFLENMMGQLMSKDVLYEPLKELADNFPGYLSNPPKPFEPAEKTRYEKQFAYVKQIIEVFERPNYSDSDPEANKTIMSLMGEMQSFGSPPAEIMGPLPPGFENSMSAADGGECAIA</sequence>
<dbReference type="Pfam" id="PF04614">
    <property type="entry name" value="Pex19"/>
    <property type="match status" value="1"/>
</dbReference>
<dbReference type="Gene3D" id="1.20.120.900">
    <property type="entry name" value="Pex19, mPTS binding domain"/>
    <property type="match status" value="1"/>
</dbReference>